<evidence type="ECO:0000313" key="1">
    <source>
        <dbReference type="EMBL" id="SUT93416.1"/>
    </source>
</evidence>
<accession>A0A380TY98</accession>
<organism evidence="1 2">
    <name type="scientific">Actinobacillus lignieresii</name>
    <dbReference type="NCBI Taxonomy" id="720"/>
    <lineage>
        <taxon>Bacteria</taxon>
        <taxon>Pseudomonadati</taxon>
        <taxon>Pseudomonadota</taxon>
        <taxon>Gammaproteobacteria</taxon>
        <taxon>Pasteurellales</taxon>
        <taxon>Pasteurellaceae</taxon>
        <taxon>Actinobacillus</taxon>
    </lineage>
</organism>
<name>A0A380TY98_ACTLI</name>
<dbReference type="Proteomes" id="UP000254253">
    <property type="component" value="Unassembled WGS sequence"/>
</dbReference>
<reference evidence="1 2" key="1">
    <citation type="submission" date="2018-06" db="EMBL/GenBank/DDBJ databases">
        <authorList>
            <consortium name="Pathogen Informatics"/>
            <person name="Doyle S."/>
        </authorList>
    </citation>
    <scope>NUCLEOTIDE SEQUENCE [LARGE SCALE GENOMIC DNA]</scope>
    <source>
        <strain evidence="1 2">NCTC4191</strain>
    </source>
</reference>
<proteinExistence type="predicted"/>
<protein>
    <submittedName>
        <fullName evidence="1">Uncharacterized protein</fullName>
    </submittedName>
</protein>
<dbReference type="RefSeq" id="WP_258867193.1">
    <property type="nucleotide sequence ID" value="NZ_LR134169.1"/>
</dbReference>
<dbReference type="AlphaFoldDB" id="A0A380TY98"/>
<keyword evidence="2" id="KW-1185">Reference proteome</keyword>
<sequence>MKTLDNQSIQFVSGGMGFGFIKAIDWIGRYFAVEESFKDLE</sequence>
<gene>
    <name evidence="1" type="ORF">NCTC4191_01209</name>
</gene>
<evidence type="ECO:0000313" key="2">
    <source>
        <dbReference type="Proteomes" id="UP000254253"/>
    </source>
</evidence>
<dbReference type="EMBL" id="UFRN01000002">
    <property type="protein sequence ID" value="SUT93416.1"/>
    <property type="molecule type" value="Genomic_DNA"/>
</dbReference>